<evidence type="ECO:0000256" key="6">
    <source>
        <dbReference type="ARBA" id="ARBA00022884"/>
    </source>
</evidence>
<evidence type="ECO:0000256" key="2">
    <source>
        <dbReference type="ARBA" id="ARBA00022649"/>
    </source>
</evidence>
<dbReference type="STRING" id="128403.WA1_08690"/>
<dbReference type="Proteomes" id="UP000076925">
    <property type="component" value="Unassembled WGS sequence"/>
</dbReference>
<dbReference type="GO" id="GO:0016787">
    <property type="term" value="F:hydrolase activity"/>
    <property type="evidence" value="ECO:0007669"/>
    <property type="project" value="UniProtKB-KW"/>
</dbReference>
<evidence type="ECO:0000313" key="9">
    <source>
        <dbReference type="Proteomes" id="UP000076925"/>
    </source>
</evidence>
<proteinExistence type="inferred from homology"/>
<dbReference type="Pfam" id="PF07927">
    <property type="entry name" value="HicA_toxin"/>
    <property type="match status" value="1"/>
</dbReference>
<keyword evidence="2" id="KW-1277">Toxin-antitoxin system</keyword>
<reference evidence="8 9" key="1">
    <citation type="journal article" date="2013" name="Genome Biol. Evol.">
        <title>Genomes of Stigonematalean cyanobacteria (subsection V) and the evolution of oxygenic photosynthesis from prokaryotes to plastids.</title>
        <authorList>
            <person name="Dagan T."/>
            <person name="Roettger M."/>
            <person name="Stucken K."/>
            <person name="Landan G."/>
            <person name="Koch R."/>
            <person name="Major P."/>
            <person name="Gould S.B."/>
            <person name="Goremykin V.V."/>
            <person name="Rippka R."/>
            <person name="Tandeau de Marsac N."/>
            <person name="Gugger M."/>
            <person name="Lockhart P.J."/>
            <person name="Allen J.F."/>
            <person name="Brune I."/>
            <person name="Maus I."/>
            <person name="Puhler A."/>
            <person name="Martin W.F."/>
        </authorList>
    </citation>
    <scope>NUCLEOTIDE SEQUENCE [LARGE SCALE GENOMIC DNA]</scope>
    <source>
        <strain evidence="8 9">PCC 7110</strain>
    </source>
</reference>
<keyword evidence="3" id="KW-0540">Nuclease</keyword>
<evidence type="ECO:0000256" key="4">
    <source>
        <dbReference type="ARBA" id="ARBA00022759"/>
    </source>
</evidence>
<dbReference type="RefSeq" id="WP_017745457.1">
    <property type="nucleotide sequence ID" value="NZ_KQ976354.1"/>
</dbReference>
<evidence type="ECO:0000256" key="5">
    <source>
        <dbReference type="ARBA" id="ARBA00022801"/>
    </source>
</evidence>
<evidence type="ECO:0000256" key="3">
    <source>
        <dbReference type="ARBA" id="ARBA00022722"/>
    </source>
</evidence>
<dbReference type="AlphaFoldDB" id="A0A139WS11"/>
<keyword evidence="5" id="KW-0378">Hydrolase</keyword>
<evidence type="ECO:0000313" key="8">
    <source>
        <dbReference type="EMBL" id="KYC35225.1"/>
    </source>
</evidence>
<keyword evidence="9" id="KW-1185">Reference proteome</keyword>
<evidence type="ECO:0008006" key="10">
    <source>
        <dbReference type="Google" id="ProtNLM"/>
    </source>
</evidence>
<name>A0A139WS11_9CYAN</name>
<dbReference type="EMBL" id="ANNX02000052">
    <property type="protein sequence ID" value="KYC35225.1"/>
    <property type="molecule type" value="Genomic_DNA"/>
</dbReference>
<dbReference type="SUPFAM" id="SSF54786">
    <property type="entry name" value="YcfA/nrd intein domain"/>
    <property type="match status" value="1"/>
</dbReference>
<protein>
    <recommendedName>
        <fullName evidence="10">Type II toxin-antitoxin system HicA family toxin</fullName>
    </recommendedName>
</protein>
<dbReference type="GO" id="GO:0004519">
    <property type="term" value="F:endonuclease activity"/>
    <property type="evidence" value="ECO:0007669"/>
    <property type="project" value="UniProtKB-KW"/>
</dbReference>
<comment type="similarity">
    <text evidence="1">Belongs to the HicA mRNA interferase family.</text>
</comment>
<dbReference type="GO" id="GO:0003729">
    <property type="term" value="F:mRNA binding"/>
    <property type="evidence" value="ECO:0007669"/>
    <property type="project" value="InterPro"/>
</dbReference>
<evidence type="ECO:0000256" key="1">
    <source>
        <dbReference type="ARBA" id="ARBA00006620"/>
    </source>
</evidence>
<keyword evidence="7" id="KW-0346">Stress response</keyword>
<dbReference type="OrthoDB" id="7065165at2"/>
<dbReference type="InterPro" id="IPR038570">
    <property type="entry name" value="HicA_sf"/>
</dbReference>
<comment type="caution">
    <text evidence="8">The sequence shown here is derived from an EMBL/GenBank/DDBJ whole genome shotgun (WGS) entry which is preliminary data.</text>
</comment>
<evidence type="ECO:0000256" key="7">
    <source>
        <dbReference type="ARBA" id="ARBA00023016"/>
    </source>
</evidence>
<keyword evidence="4" id="KW-0255">Endonuclease</keyword>
<sequence length="72" mass="8388">MPTFGAINRRDLIYYLKQLGFEGPYSGKRHQFMIKDELRLIIPNPHEGDISKSLLSKILRQAQVSKDDWEAL</sequence>
<gene>
    <name evidence="8" type="ORF">WA1_08690</name>
</gene>
<accession>A0A139WS11</accession>
<dbReference type="InterPro" id="IPR012933">
    <property type="entry name" value="HicA_mRNA_interferase"/>
</dbReference>
<organism evidence="8 9">
    <name type="scientific">Scytonema hofmannii PCC 7110</name>
    <dbReference type="NCBI Taxonomy" id="128403"/>
    <lineage>
        <taxon>Bacteria</taxon>
        <taxon>Bacillati</taxon>
        <taxon>Cyanobacteriota</taxon>
        <taxon>Cyanophyceae</taxon>
        <taxon>Nostocales</taxon>
        <taxon>Scytonemataceae</taxon>
        <taxon>Scytonema</taxon>
    </lineage>
</organism>
<dbReference type="Gene3D" id="3.30.920.30">
    <property type="entry name" value="Hypothetical protein"/>
    <property type="match status" value="1"/>
</dbReference>
<keyword evidence="6" id="KW-0694">RNA-binding</keyword>